<comment type="caution">
    <text evidence="4">The sequence shown here is derived from an EMBL/GenBank/DDBJ whole genome shotgun (WGS) entry which is preliminary data.</text>
</comment>
<accession>A0A3S3RVE8</accession>
<dbReference type="PANTHER" id="PTHR43775">
    <property type="entry name" value="FATTY ACID SYNTHASE"/>
    <property type="match status" value="1"/>
</dbReference>
<evidence type="ECO:0000256" key="1">
    <source>
        <dbReference type="ARBA" id="ARBA00022450"/>
    </source>
</evidence>
<evidence type="ECO:0000313" key="5">
    <source>
        <dbReference type="Proteomes" id="UP000285301"/>
    </source>
</evidence>
<dbReference type="AlphaFoldDB" id="A0A3S3RVE8"/>
<protein>
    <recommendedName>
        <fullName evidence="3">Ketosynthase family 3 (KS3) domain-containing protein</fullName>
    </recommendedName>
</protein>
<dbReference type="SMART" id="SM00825">
    <property type="entry name" value="PKS_KS"/>
    <property type="match status" value="1"/>
</dbReference>
<dbReference type="GO" id="GO:0006633">
    <property type="term" value="P:fatty acid biosynthetic process"/>
    <property type="evidence" value="ECO:0007669"/>
    <property type="project" value="TreeGrafter"/>
</dbReference>
<dbReference type="PROSITE" id="PS51257">
    <property type="entry name" value="PROKAR_LIPOPROTEIN"/>
    <property type="match status" value="1"/>
</dbReference>
<feature type="non-terminal residue" evidence="4">
    <location>
        <position position="187"/>
    </location>
</feature>
<dbReference type="SUPFAM" id="SSF53901">
    <property type="entry name" value="Thiolase-like"/>
    <property type="match status" value="1"/>
</dbReference>
<dbReference type="Gene3D" id="3.40.47.10">
    <property type="match status" value="1"/>
</dbReference>
<dbReference type="InterPro" id="IPR050091">
    <property type="entry name" value="PKS_NRPS_Biosynth_Enz"/>
</dbReference>
<dbReference type="CDD" id="cd00833">
    <property type="entry name" value="PKS"/>
    <property type="match status" value="1"/>
</dbReference>
<keyword evidence="5" id="KW-1185">Reference proteome</keyword>
<dbReference type="InterPro" id="IPR014030">
    <property type="entry name" value="Ketoacyl_synth_N"/>
</dbReference>
<reference evidence="4 5" key="1">
    <citation type="journal article" date="2018" name="Gigascience">
        <title>Genomes of trombidid mites reveal novel predicted allergens and laterally-transferred genes associated with secondary metabolism.</title>
        <authorList>
            <person name="Dong X."/>
            <person name="Chaisiri K."/>
            <person name="Xia D."/>
            <person name="Armstrong S.D."/>
            <person name="Fang Y."/>
            <person name="Donnelly M.J."/>
            <person name="Kadowaki T."/>
            <person name="McGarry J.W."/>
            <person name="Darby A.C."/>
            <person name="Makepeace B.L."/>
        </authorList>
    </citation>
    <scope>NUCLEOTIDE SEQUENCE [LARGE SCALE GENOMIC DNA]</scope>
    <source>
        <strain evidence="4">UoL-WK</strain>
    </source>
</reference>
<evidence type="ECO:0000259" key="3">
    <source>
        <dbReference type="PROSITE" id="PS52004"/>
    </source>
</evidence>
<dbReference type="Pfam" id="PF00109">
    <property type="entry name" value="ketoacyl-synt"/>
    <property type="match status" value="1"/>
</dbReference>
<gene>
    <name evidence="4" type="ORF">B4U79_16330</name>
</gene>
<evidence type="ECO:0000313" key="4">
    <source>
        <dbReference type="EMBL" id="RWS05313.1"/>
    </source>
</evidence>
<dbReference type="STRING" id="1965070.A0A3S3RVE8"/>
<dbReference type="InterPro" id="IPR016039">
    <property type="entry name" value="Thiolase-like"/>
</dbReference>
<sequence>MADKNFPVAVIGIACRLPYAENCSQFWQFICDKRDANGNLSPQRAKDVQHFVKQTDPDELVNPNSPFFTGCFFERIDKFDANFFGISPEEALCIDPQQRFFLRIAWEAIEDAGLAASIFGSDTGVYIGYPEEKYLQILRHVNKESALGTHPPFTATRLSYHLDLRGPAFLVNAACSSSLLAAHLACE</sequence>
<dbReference type="InterPro" id="IPR020841">
    <property type="entry name" value="PKS_Beta-ketoAc_synthase_dom"/>
</dbReference>
<dbReference type="OrthoDB" id="329835at2759"/>
<dbReference type="EMBL" id="NCKU01004886">
    <property type="protein sequence ID" value="RWS05313.1"/>
    <property type="molecule type" value="Genomic_DNA"/>
</dbReference>
<proteinExistence type="predicted"/>
<organism evidence="4 5">
    <name type="scientific">Dinothrombium tinctorium</name>
    <dbReference type="NCBI Taxonomy" id="1965070"/>
    <lineage>
        <taxon>Eukaryota</taxon>
        <taxon>Metazoa</taxon>
        <taxon>Ecdysozoa</taxon>
        <taxon>Arthropoda</taxon>
        <taxon>Chelicerata</taxon>
        <taxon>Arachnida</taxon>
        <taxon>Acari</taxon>
        <taxon>Acariformes</taxon>
        <taxon>Trombidiformes</taxon>
        <taxon>Prostigmata</taxon>
        <taxon>Anystina</taxon>
        <taxon>Parasitengona</taxon>
        <taxon>Trombidioidea</taxon>
        <taxon>Trombidiidae</taxon>
        <taxon>Dinothrombium</taxon>
    </lineage>
</organism>
<name>A0A3S3RVE8_9ACAR</name>
<keyword evidence="2" id="KW-0597">Phosphoprotein</keyword>
<dbReference type="GO" id="GO:0004312">
    <property type="term" value="F:fatty acid synthase activity"/>
    <property type="evidence" value="ECO:0007669"/>
    <property type="project" value="TreeGrafter"/>
</dbReference>
<dbReference type="PANTHER" id="PTHR43775:SF37">
    <property type="entry name" value="SI:DKEY-61P9.11"/>
    <property type="match status" value="1"/>
</dbReference>
<keyword evidence="1" id="KW-0596">Phosphopantetheine</keyword>
<dbReference type="PROSITE" id="PS52004">
    <property type="entry name" value="KS3_2"/>
    <property type="match status" value="1"/>
</dbReference>
<dbReference type="Proteomes" id="UP000285301">
    <property type="component" value="Unassembled WGS sequence"/>
</dbReference>
<evidence type="ECO:0000256" key="2">
    <source>
        <dbReference type="ARBA" id="ARBA00022553"/>
    </source>
</evidence>
<feature type="domain" description="Ketosynthase family 3 (KS3)" evidence="3">
    <location>
        <begin position="5"/>
        <end position="187"/>
    </location>
</feature>